<feature type="coiled-coil region" evidence="1">
    <location>
        <begin position="558"/>
        <end position="644"/>
    </location>
</feature>
<proteinExistence type="predicted"/>
<dbReference type="EMBL" id="KE504223">
    <property type="protein sequence ID" value="EPS94781.1"/>
    <property type="molecule type" value="Genomic_DNA"/>
</dbReference>
<protein>
    <recommendedName>
        <fullName evidence="5">C3H1-type domain-containing protein</fullName>
    </recommendedName>
</protein>
<feature type="compositionally biased region" description="Polar residues" evidence="2">
    <location>
        <begin position="204"/>
        <end position="217"/>
    </location>
</feature>
<feature type="compositionally biased region" description="Polar residues" evidence="2">
    <location>
        <begin position="318"/>
        <end position="327"/>
    </location>
</feature>
<keyword evidence="1" id="KW-0175">Coiled coil</keyword>
<dbReference type="eggNOG" id="ENOG502SVUH">
    <property type="taxonomic scope" value="Eukaryota"/>
</dbReference>
<evidence type="ECO:0000313" key="3">
    <source>
        <dbReference type="EMBL" id="EPS94781.1"/>
    </source>
</evidence>
<dbReference type="InParanoid" id="S8DN24"/>
<feature type="region of interest" description="Disordered" evidence="2">
    <location>
        <begin position="32"/>
        <end position="361"/>
    </location>
</feature>
<feature type="compositionally biased region" description="Acidic residues" evidence="2">
    <location>
        <begin position="344"/>
        <end position="354"/>
    </location>
</feature>
<dbReference type="Proteomes" id="UP000015241">
    <property type="component" value="Unassembled WGS sequence"/>
</dbReference>
<dbReference type="STRING" id="743788.S8DN24"/>
<name>S8DN24_FOMSC</name>
<sequence>MPKIRCRWYTDDGAPKNGGCRRLPLGNCDFVHPSEPSWDAAPPPRSFARQQPGSGAFAPDQGWRPSESGPPAHAPTAPRALAQITANTGGGGWASAPGATTAHEDPPSAASTGGWGEPGGWGEVPMSGGWAESTNNTWGTTAAGEGSDFAPSQASNNSGWGNTGASSSNGRENTGADGTWGSADSGNNSWGNTGTDNGGWANAGTDNNSWANAGTDNNSWGNTGPSGWGTTGTPVWGASAPQPSEPPKSNRVNETNVFAFGAVPHPNSGTRSRTASTSGASSATIVAQPHAFGGPARLRSASHDGPKVPISGPFASLLDSTSASRRATYSFEDPTIDTSGDDLQYPDDEPEPEPGVEQGESWKAFTKSIYKAVRCQQELCEANEMRDKAKRVALSSRYHRIGEAAGQMLDNTRAKYKKRAQDAERRLDEAIGTLAKHPLAEGLSARRGESVDVAALDVDRLKEYVAEVKEWMSVMQERIHDVRQLSEVAAADHSPSTESPGKPDYATRLDKVEAQLDDLDHYLHDFGGRVPDTIRHEVEERIGRHREAMEESAEAAAVAAAQEAVNATQRKVSEMDQEIRTLVSQLKTLRAEVRELRQRDHQWMSKCLQLSAEQEALRGQLAMLEQARADNDANTRAIAELQATFKHLSARQRTPPPPPSMDELCAQLLEHLQPACREQMMAAVTVLKDSVLRHAQAQEDHLYKRILEQMQPDLRALVALSEFMDAQKTCAVDASPPAVAQFLHHAMT</sequence>
<evidence type="ECO:0000256" key="1">
    <source>
        <dbReference type="SAM" id="Coils"/>
    </source>
</evidence>
<feature type="compositionally biased region" description="Low complexity" evidence="2">
    <location>
        <begin position="268"/>
        <end position="284"/>
    </location>
</feature>
<gene>
    <name evidence="3" type="ORF">FOMPIDRAFT_1019838</name>
</gene>
<dbReference type="AlphaFoldDB" id="S8DN24"/>
<dbReference type="HOGENOM" id="CLU_371726_0_0_1"/>
<organism evidence="3 4">
    <name type="scientific">Fomitopsis schrenkii</name>
    <name type="common">Brown rot fungus</name>
    <dbReference type="NCBI Taxonomy" id="2126942"/>
    <lineage>
        <taxon>Eukaryota</taxon>
        <taxon>Fungi</taxon>
        <taxon>Dikarya</taxon>
        <taxon>Basidiomycota</taxon>
        <taxon>Agaricomycotina</taxon>
        <taxon>Agaricomycetes</taxon>
        <taxon>Polyporales</taxon>
        <taxon>Fomitopsis</taxon>
    </lineage>
</organism>
<dbReference type="OrthoDB" id="2801671at2759"/>
<feature type="compositionally biased region" description="Polar residues" evidence="2">
    <location>
        <begin position="150"/>
        <end position="172"/>
    </location>
</feature>
<feature type="compositionally biased region" description="Polar residues" evidence="2">
    <location>
        <begin position="182"/>
        <end position="195"/>
    </location>
</feature>
<evidence type="ECO:0000256" key="2">
    <source>
        <dbReference type="SAM" id="MobiDB-lite"/>
    </source>
</evidence>
<evidence type="ECO:0008006" key="5">
    <source>
        <dbReference type="Google" id="ProtNLM"/>
    </source>
</evidence>
<evidence type="ECO:0000313" key="4">
    <source>
        <dbReference type="Proteomes" id="UP000015241"/>
    </source>
</evidence>
<keyword evidence="4" id="KW-1185">Reference proteome</keyword>
<reference evidence="3 4" key="1">
    <citation type="journal article" date="2012" name="Science">
        <title>The Paleozoic origin of enzymatic lignin decomposition reconstructed from 31 fungal genomes.</title>
        <authorList>
            <person name="Floudas D."/>
            <person name="Binder M."/>
            <person name="Riley R."/>
            <person name="Barry K."/>
            <person name="Blanchette R.A."/>
            <person name="Henrissat B."/>
            <person name="Martinez A.T."/>
            <person name="Otillar R."/>
            <person name="Spatafora J.W."/>
            <person name="Yadav J.S."/>
            <person name="Aerts A."/>
            <person name="Benoit I."/>
            <person name="Boyd A."/>
            <person name="Carlson A."/>
            <person name="Copeland A."/>
            <person name="Coutinho P.M."/>
            <person name="de Vries R.P."/>
            <person name="Ferreira P."/>
            <person name="Findley K."/>
            <person name="Foster B."/>
            <person name="Gaskell J."/>
            <person name="Glotzer D."/>
            <person name="Gorecki P."/>
            <person name="Heitman J."/>
            <person name="Hesse C."/>
            <person name="Hori C."/>
            <person name="Igarashi K."/>
            <person name="Jurgens J.A."/>
            <person name="Kallen N."/>
            <person name="Kersten P."/>
            <person name="Kohler A."/>
            <person name="Kuees U."/>
            <person name="Kumar T.K.A."/>
            <person name="Kuo A."/>
            <person name="LaButti K."/>
            <person name="Larrondo L.F."/>
            <person name="Lindquist E."/>
            <person name="Ling A."/>
            <person name="Lombard V."/>
            <person name="Lucas S."/>
            <person name="Lundell T."/>
            <person name="Martin R."/>
            <person name="McLaughlin D.J."/>
            <person name="Morgenstern I."/>
            <person name="Morin E."/>
            <person name="Murat C."/>
            <person name="Nagy L.G."/>
            <person name="Nolan M."/>
            <person name="Ohm R.A."/>
            <person name="Patyshakuliyeva A."/>
            <person name="Rokas A."/>
            <person name="Ruiz-Duenas F.J."/>
            <person name="Sabat G."/>
            <person name="Salamov A."/>
            <person name="Samejima M."/>
            <person name="Schmutz J."/>
            <person name="Slot J.C."/>
            <person name="St John F."/>
            <person name="Stenlid J."/>
            <person name="Sun H."/>
            <person name="Sun S."/>
            <person name="Syed K."/>
            <person name="Tsang A."/>
            <person name="Wiebenga A."/>
            <person name="Young D."/>
            <person name="Pisabarro A."/>
            <person name="Eastwood D.C."/>
            <person name="Martin F."/>
            <person name="Cullen D."/>
            <person name="Grigoriev I.V."/>
            <person name="Hibbett D.S."/>
        </authorList>
    </citation>
    <scope>NUCLEOTIDE SEQUENCE</scope>
    <source>
        <strain evidence="4">FP-58527</strain>
    </source>
</reference>
<feature type="compositionally biased region" description="Gly residues" evidence="2">
    <location>
        <begin position="113"/>
        <end position="122"/>
    </location>
</feature>
<accession>S8DN24</accession>